<dbReference type="InterPro" id="IPR021116">
    <property type="entry name" value="Calcitonin/adrenomedullin"/>
</dbReference>
<name>A0A3B3ZB76_9GOBI</name>
<accession>A0A3B3ZB76</accession>
<dbReference type="PANTHER" id="PTHR23414">
    <property type="entry name" value="ADRENOMEDULLIN, ADM"/>
    <property type="match status" value="1"/>
</dbReference>
<dbReference type="PANTHER" id="PTHR23414:SF2">
    <property type="entry name" value="PROTEIN ADM2"/>
    <property type="match status" value="1"/>
</dbReference>
<dbReference type="GO" id="GO:0005179">
    <property type="term" value="F:hormone activity"/>
    <property type="evidence" value="ECO:0007669"/>
    <property type="project" value="InterPro"/>
</dbReference>
<comment type="subcellular location">
    <subcellularLocation>
        <location evidence="1">Secreted</location>
    </subcellularLocation>
</comment>
<evidence type="ECO:0000313" key="6">
    <source>
        <dbReference type="Ensembl" id="ENSPMGP00000001822.1"/>
    </source>
</evidence>
<keyword evidence="3" id="KW-0964">Secreted</keyword>
<organism evidence="6 7">
    <name type="scientific">Periophthalmus magnuspinnatus</name>
    <dbReference type="NCBI Taxonomy" id="409849"/>
    <lineage>
        <taxon>Eukaryota</taxon>
        <taxon>Metazoa</taxon>
        <taxon>Chordata</taxon>
        <taxon>Craniata</taxon>
        <taxon>Vertebrata</taxon>
        <taxon>Euteleostomi</taxon>
        <taxon>Actinopterygii</taxon>
        <taxon>Neopterygii</taxon>
        <taxon>Teleostei</taxon>
        <taxon>Neoteleostei</taxon>
        <taxon>Acanthomorphata</taxon>
        <taxon>Gobiaria</taxon>
        <taxon>Gobiiformes</taxon>
        <taxon>Gobioidei</taxon>
        <taxon>Gobiidae</taxon>
        <taxon>Oxudercinae</taxon>
        <taxon>Periophthalmus</taxon>
    </lineage>
</organism>
<dbReference type="GO" id="GO:0003073">
    <property type="term" value="P:regulation of systemic arterial blood pressure"/>
    <property type="evidence" value="ECO:0007669"/>
    <property type="project" value="TreeGrafter"/>
</dbReference>
<dbReference type="Ensembl" id="ENSPMGT00000001941.1">
    <property type="protein sequence ID" value="ENSPMGP00000001822.1"/>
    <property type="gene ID" value="ENSPMGG00000001633.1"/>
</dbReference>
<dbReference type="GO" id="GO:0007189">
    <property type="term" value="P:adenylate cyclase-activating G protein-coupled receptor signaling pathway"/>
    <property type="evidence" value="ECO:0007669"/>
    <property type="project" value="TreeGrafter"/>
</dbReference>
<dbReference type="AlphaFoldDB" id="A0A3B3ZB76"/>
<evidence type="ECO:0008006" key="8">
    <source>
        <dbReference type="Google" id="ProtNLM"/>
    </source>
</evidence>
<keyword evidence="7" id="KW-1185">Reference proteome</keyword>
<evidence type="ECO:0000256" key="3">
    <source>
        <dbReference type="ARBA" id="ARBA00022525"/>
    </source>
</evidence>
<sequence length="141" mass="15651">SFTMYPLCVLCVSSLLDMINQFFDIPNDTPRSSPPAPDVGPLSKWLISLVQLHHPTSASSSSDPSLSPELQKTLSLFPLLRSRRHLSTRGTPHHHAQLMRVGCKLGTCQVQNLSHRLYQLIGQRGREDSSPINPKSPHSYG</sequence>
<evidence type="ECO:0000256" key="4">
    <source>
        <dbReference type="ARBA" id="ARBA00022729"/>
    </source>
</evidence>
<reference evidence="6" key="1">
    <citation type="submission" date="2025-08" db="UniProtKB">
        <authorList>
            <consortium name="Ensembl"/>
        </authorList>
    </citation>
    <scope>IDENTIFICATION</scope>
</reference>
<reference evidence="6" key="2">
    <citation type="submission" date="2025-09" db="UniProtKB">
        <authorList>
            <consortium name="Ensembl"/>
        </authorList>
    </citation>
    <scope>IDENTIFICATION</scope>
</reference>
<dbReference type="GO" id="GO:0005576">
    <property type="term" value="C:extracellular region"/>
    <property type="evidence" value="ECO:0007669"/>
    <property type="project" value="UniProtKB-SubCell"/>
</dbReference>
<evidence type="ECO:0000256" key="1">
    <source>
        <dbReference type="ARBA" id="ARBA00004613"/>
    </source>
</evidence>
<comment type="similarity">
    <text evidence="2">Belongs to the adrenomedullin family.</text>
</comment>
<evidence type="ECO:0000256" key="2">
    <source>
        <dbReference type="ARBA" id="ARBA00010575"/>
    </source>
</evidence>
<dbReference type="STRING" id="409849.ENSPMGP00000001822"/>
<evidence type="ECO:0000313" key="7">
    <source>
        <dbReference type="Proteomes" id="UP000261520"/>
    </source>
</evidence>
<proteinExistence type="inferred from homology"/>
<evidence type="ECO:0000256" key="5">
    <source>
        <dbReference type="ARBA" id="ARBA00023157"/>
    </source>
</evidence>
<dbReference type="InterPro" id="IPR051665">
    <property type="entry name" value="Adrenomedullin-reg_peptide"/>
</dbReference>
<keyword evidence="5" id="KW-1015">Disulfide bond</keyword>
<dbReference type="Pfam" id="PF00214">
    <property type="entry name" value="Calc_CGRP_IAPP"/>
    <property type="match status" value="1"/>
</dbReference>
<dbReference type="GO" id="GO:0010460">
    <property type="term" value="P:positive regulation of heart rate"/>
    <property type="evidence" value="ECO:0007669"/>
    <property type="project" value="TreeGrafter"/>
</dbReference>
<protein>
    <recommendedName>
        <fullName evidence="8">Adrenomedullin 2b</fullName>
    </recommendedName>
</protein>
<keyword evidence="4" id="KW-0732">Signal</keyword>
<dbReference type="Proteomes" id="UP000261520">
    <property type="component" value="Unplaced"/>
</dbReference>